<dbReference type="GO" id="GO:0004376">
    <property type="term" value="F:GPI mannosyltransferase activity"/>
    <property type="evidence" value="ECO:0007669"/>
    <property type="project" value="InterPro"/>
</dbReference>
<evidence type="ECO:0000256" key="7">
    <source>
        <dbReference type="ARBA" id="ARBA00022824"/>
    </source>
</evidence>
<dbReference type="PANTHER" id="PTHR12468">
    <property type="entry name" value="GPI MANNOSYLTRANSFERASE 2"/>
    <property type="match status" value="1"/>
</dbReference>
<organism evidence="12">
    <name type="scientific">freshwater metagenome</name>
    <dbReference type="NCBI Taxonomy" id="449393"/>
    <lineage>
        <taxon>unclassified sequences</taxon>
        <taxon>metagenomes</taxon>
        <taxon>ecological metagenomes</taxon>
    </lineage>
</organism>
<evidence type="ECO:0000259" key="11">
    <source>
        <dbReference type="Pfam" id="PF13231"/>
    </source>
</evidence>
<feature type="transmembrane region" description="Helical" evidence="10">
    <location>
        <begin position="139"/>
        <end position="157"/>
    </location>
</feature>
<sequence length="424" mass="46731">MTHTLDPTSENVAESASAEVDTDLVSQRRKQWRTLVKRASVAYVLSRICVIAGAGIVAAQRVVQDRAAGIGRPRNALGRINEVLTSWDGKWYFRIVRLSYPTHIPPNVTWDDVQARTAFFPMFPTLARWLDQVLPGGDVFAALVMNFALGALAVYLVGQLTRTMFDDRVAYRAMLLMAFFPGSFVLSFTYSEATLLVFAAACLLCLQRRHWVAAGTLAALGAATRPNGIALIAACAVAAVIALRERREWRSLAAPLLAPLGFIGFHLFLWRRTGEKLAWFRTQREAWAEGTSFGFTAIRKSINAFARPMSSPTDLITAVSFLAMVVLLYMAWKKRLPLPILTYSLVVLVLMLAPSTVTARPRFLYTAFPLLISAAAWIRDLEIAHEHDSEELSSGHELWTVVLALCAAGIVTLTGLYGVFGAIP</sequence>
<dbReference type="GO" id="GO:0006506">
    <property type="term" value="P:GPI anchor biosynthetic process"/>
    <property type="evidence" value="ECO:0007669"/>
    <property type="project" value="UniProtKB-UniPathway"/>
</dbReference>
<feature type="transmembrane region" description="Helical" evidence="10">
    <location>
        <begin position="315"/>
        <end position="332"/>
    </location>
</feature>
<reference evidence="12" key="1">
    <citation type="submission" date="2020-05" db="EMBL/GenBank/DDBJ databases">
        <authorList>
            <person name="Chiriac C."/>
            <person name="Salcher M."/>
            <person name="Ghai R."/>
            <person name="Kavagutti S V."/>
        </authorList>
    </citation>
    <scope>NUCLEOTIDE SEQUENCE</scope>
</reference>
<evidence type="ECO:0000256" key="9">
    <source>
        <dbReference type="ARBA" id="ARBA00023136"/>
    </source>
</evidence>
<evidence type="ECO:0000256" key="3">
    <source>
        <dbReference type="ARBA" id="ARBA00022502"/>
    </source>
</evidence>
<evidence type="ECO:0000256" key="5">
    <source>
        <dbReference type="ARBA" id="ARBA00022679"/>
    </source>
</evidence>
<dbReference type="Pfam" id="PF13231">
    <property type="entry name" value="PMT_2"/>
    <property type="match status" value="1"/>
</dbReference>
<accession>A0A6J6PJU6</accession>
<feature type="transmembrane region" description="Helical" evidence="10">
    <location>
        <begin position="39"/>
        <end position="59"/>
    </location>
</feature>
<dbReference type="InterPro" id="IPR007315">
    <property type="entry name" value="PIG-V/Gpi18"/>
</dbReference>
<proteinExistence type="predicted"/>
<keyword evidence="8 10" id="KW-1133">Transmembrane helix</keyword>
<dbReference type="InterPro" id="IPR038731">
    <property type="entry name" value="RgtA/B/C-like"/>
</dbReference>
<keyword evidence="3" id="KW-0337">GPI-anchor biosynthesis</keyword>
<evidence type="ECO:0000256" key="6">
    <source>
        <dbReference type="ARBA" id="ARBA00022692"/>
    </source>
</evidence>
<evidence type="ECO:0000256" key="8">
    <source>
        <dbReference type="ARBA" id="ARBA00022989"/>
    </source>
</evidence>
<feature type="transmembrane region" description="Helical" evidence="10">
    <location>
        <begin position="249"/>
        <end position="270"/>
    </location>
</feature>
<keyword evidence="6 10" id="KW-0812">Transmembrane</keyword>
<feature type="transmembrane region" description="Helical" evidence="10">
    <location>
        <begin position="169"/>
        <end position="190"/>
    </location>
</feature>
<evidence type="ECO:0000313" key="12">
    <source>
        <dbReference type="EMBL" id="CAB4698967.1"/>
    </source>
</evidence>
<keyword evidence="4" id="KW-0328">Glycosyltransferase</keyword>
<keyword evidence="5" id="KW-0808">Transferase</keyword>
<evidence type="ECO:0000256" key="2">
    <source>
        <dbReference type="ARBA" id="ARBA00004687"/>
    </source>
</evidence>
<evidence type="ECO:0000256" key="10">
    <source>
        <dbReference type="SAM" id="Phobius"/>
    </source>
</evidence>
<comment type="subcellular location">
    <subcellularLocation>
        <location evidence="1">Endoplasmic reticulum membrane</location>
        <topology evidence="1">Multi-pass membrane protein</topology>
    </subcellularLocation>
</comment>
<dbReference type="GO" id="GO:0005789">
    <property type="term" value="C:endoplasmic reticulum membrane"/>
    <property type="evidence" value="ECO:0007669"/>
    <property type="project" value="UniProtKB-SubCell"/>
</dbReference>
<dbReference type="UniPathway" id="UPA00196"/>
<gene>
    <name evidence="12" type="ORF">UFOPK2366_01166</name>
</gene>
<evidence type="ECO:0000256" key="4">
    <source>
        <dbReference type="ARBA" id="ARBA00022676"/>
    </source>
</evidence>
<feature type="transmembrane region" description="Helical" evidence="10">
    <location>
        <begin position="338"/>
        <end position="355"/>
    </location>
</feature>
<name>A0A6J6PJU6_9ZZZZ</name>
<dbReference type="AlphaFoldDB" id="A0A6J6PJU6"/>
<feature type="domain" description="Glycosyltransferase RgtA/B/C/D-like" evidence="11">
    <location>
        <begin position="123"/>
        <end position="265"/>
    </location>
</feature>
<dbReference type="EMBL" id="CAEZXM010000216">
    <property type="protein sequence ID" value="CAB4698967.1"/>
    <property type="molecule type" value="Genomic_DNA"/>
</dbReference>
<dbReference type="GO" id="GO:0000009">
    <property type="term" value="F:alpha-1,6-mannosyltransferase activity"/>
    <property type="evidence" value="ECO:0007669"/>
    <property type="project" value="InterPro"/>
</dbReference>
<protein>
    <submittedName>
        <fullName evidence="12">Unannotated protein</fullName>
    </submittedName>
</protein>
<keyword evidence="7" id="KW-0256">Endoplasmic reticulum</keyword>
<feature type="transmembrane region" description="Helical" evidence="10">
    <location>
        <begin position="227"/>
        <end position="243"/>
    </location>
</feature>
<keyword evidence="9 10" id="KW-0472">Membrane</keyword>
<dbReference type="PANTHER" id="PTHR12468:SF2">
    <property type="entry name" value="GPI MANNOSYLTRANSFERASE 2"/>
    <property type="match status" value="1"/>
</dbReference>
<evidence type="ECO:0000256" key="1">
    <source>
        <dbReference type="ARBA" id="ARBA00004477"/>
    </source>
</evidence>
<feature type="transmembrane region" description="Helical" evidence="10">
    <location>
        <begin position="398"/>
        <end position="420"/>
    </location>
</feature>
<comment type="pathway">
    <text evidence="2">Glycolipid biosynthesis; glycosylphosphatidylinositol-anchor biosynthesis.</text>
</comment>